<name>A0ABY7FYI7_MYAAR</name>
<keyword evidence="3" id="KW-1003">Cell membrane</keyword>
<evidence type="ECO:0000256" key="8">
    <source>
        <dbReference type="SAM" id="Phobius"/>
    </source>
</evidence>
<feature type="non-terminal residue" evidence="9">
    <location>
        <position position="537"/>
    </location>
</feature>
<gene>
    <name evidence="9" type="ORF">MAR_037845</name>
</gene>
<evidence type="ECO:0000256" key="5">
    <source>
        <dbReference type="ARBA" id="ARBA00022989"/>
    </source>
</evidence>
<keyword evidence="2" id="KW-0813">Transport</keyword>
<keyword evidence="4 8" id="KW-0812">Transmembrane</keyword>
<feature type="transmembrane region" description="Helical" evidence="8">
    <location>
        <begin position="434"/>
        <end position="456"/>
    </location>
</feature>
<evidence type="ECO:0000256" key="4">
    <source>
        <dbReference type="ARBA" id="ARBA00022692"/>
    </source>
</evidence>
<protein>
    <submittedName>
        <fullName evidence="9">STR6L-like protein</fullName>
    </submittedName>
</protein>
<feature type="transmembrane region" description="Helical" evidence="8">
    <location>
        <begin position="362"/>
        <end position="379"/>
    </location>
</feature>
<keyword evidence="5 8" id="KW-1133">Transmembrane helix</keyword>
<dbReference type="Proteomes" id="UP001164746">
    <property type="component" value="Chromosome 13"/>
</dbReference>
<feature type="transmembrane region" description="Helical" evidence="8">
    <location>
        <begin position="124"/>
        <end position="145"/>
    </location>
</feature>
<evidence type="ECO:0000256" key="7">
    <source>
        <dbReference type="ARBA" id="ARBA00023170"/>
    </source>
</evidence>
<sequence length="537" mass="61823">ESVDLAGASIAMELPIVLFSLLVVIKFVWKLAKCLKQKKYSRSRSEEVGKKLCRKSDLLHVKALFHPRRCTEAEKAEKTMPCCTSWFRKFVKPFPGFKFPIGMLITTFVSCIFIYWTTILLATAANMFACLITVLCGLRNVHLVLMNYKRDMLCLYKGDKSFIPAVLRNCSPNIYMVCVPCYQVGQVQEVFVMSLWSSPEPFTTQTPKTTTPVDRDYAYCNKTVFNNDIVSSYSHWFLIPSESVDLAGASIALELPVVLFSLLVVVKFVGKLTKCLRQKKYSRSRSEEVGNKLCTSSDLLYVKTLFNATGYTETEEDLKTMPCWTRLFRKFVKPVHGFKFPIAILITTFLSCIFIYWTTINLVTAFDFISHKYGLLTVAKAQGMRFIGNSIVGSFWGSVFVYVVVYVPVALMLLTLKYLDDKDKLHLLWPRFEWLIYPACTILIFKIQTILVAKFFMQPKLEEIDKYKPLAVNNRTVYDVFSFFMLFLNASIGLVQYVKRILFSAVLGVFLIPRMDRSLYMRGYETMDKYVLIYFIP</sequence>
<accession>A0ABY7FYI7</accession>
<evidence type="ECO:0000256" key="2">
    <source>
        <dbReference type="ARBA" id="ARBA00022448"/>
    </source>
</evidence>
<dbReference type="PANTHER" id="PTHR21444:SF15">
    <property type="entry name" value="RECEPTOR FOR RETINOL UPTAKE STRA6"/>
    <property type="match status" value="1"/>
</dbReference>
<dbReference type="EMBL" id="CP111024">
    <property type="protein sequence ID" value="WAR24176.1"/>
    <property type="molecule type" value="Genomic_DNA"/>
</dbReference>
<feature type="transmembrane region" description="Helical" evidence="8">
    <location>
        <begin position="97"/>
        <end position="118"/>
    </location>
</feature>
<evidence type="ECO:0000256" key="1">
    <source>
        <dbReference type="ARBA" id="ARBA00004651"/>
    </source>
</evidence>
<evidence type="ECO:0000256" key="3">
    <source>
        <dbReference type="ARBA" id="ARBA00022475"/>
    </source>
</evidence>
<dbReference type="PANTHER" id="PTHR21444">
    <property type="entry name" value="COILED-COIL DOMAIN-CONTAINING PROTEIN 180"/>
    <property type="match status" value="1"/>
</dbReference>
<keyword evidence="10" id="KW-1185">Reference proteome</keyword>
<feature type="transmembrane region" description="Helical" evidence="8">
    <location>
        <begin position="338"/>
        <end position="356"/>
    </location>
</feature>
<evidence type="ECO:0000313" key="9">
    <source>
        <dbReference type="EMBL" id="WAR24176.1"/>
    </source>
</evidence>
<keyword evidence="7" id="KW-0675">Receptor</keyword>
<feature type="transmembrane region" description="Helical" evidence="8">
    <location>
        <begin position="6"/>
        <end position="29"/>
    </location>
</feature>
<evidence type="ECO:0000256" key="6">
    <source>
        <dbReference type="ARBA" id="ARBA00023136"/>
    </source>
</evidence>
<evidence type="ECO:0000313" key="10">
    <source>
        <dbReference type="Proteomes" id="UP001164746"/>
    </source>
</evidence>
<dbReference type="Pfam" id="PF14752">
    <property type="entry name" value="RBP_receptor"/>
    <property type="match status" value="2"/>
</dbReference>
<keyword evidence="6 8" id="KW-0472">Membrane</keyword>
<proteinExistence type="predicted"/>
<feature type="transmembrane region" description="Helical" evidence="8">
    <location>
        <begin position="477"/>
        <end position="495"/>
    </location>
</feature>
<feature type="transmembrane region" description="Helical" evidence="8">
    <location>
        <begin position="391"/>
        <end position="414"/>
    </location>
</feature>
<comment type="subcellular location">
    <subcellularLocation>
        <location evidence="1">Cell membrane</location>
        <topology evidence="1">Multi-pass membrane protein</topology>
    </subcellularLocation>
</comment>
<reference evidence="9" key="1">
    <citation type="submission" date="2022-11" db="EMBL/GenBank/DDBJ databases">
        <title>Centuries of genome instability and evolution in soft-shell clam transmissible cancer (bioRxiv).</title>
        <authorList>
            <person name="Hart S.F.M."/>
            <person name="Yonemitsu M.A."/>
            <person name="Giersch R.M."/>
            <person name="Beal B.F."/>
            <person name="Arriagada G."/>
            <person name="Davis B.W."/>
            <person name="Ostrander E.A."/>
            <person name="Goff S.P."/>
            <person name="Metzger M.J."/>
        </authorList>
    </citation>
    <scope>NUCLEOTIDE SEQUENCE</scope>
    <source>
        <strain evidence="9">MELC-2E11</strain>
        <tissue evidence="9">Siphon/mantle</tissue>
    </source>
</reference>
<dbReference type="InterPro" id="IPR026612">
    <property type="entry name" value="STRA6-like"/>
</dbReference>
<organism evidence="9 10">
    <name type="scientific">Mya arenaria</name>
    <name type="common">Soft-shell clam</name>
    <dbReference type="NCBI Taxonomy" id="6604"/>
    <lineage>
        <taxon>Eukaryota</taxon>
        <taxon>Metazoa</taxon>
        <taxon>Spiralia</taxon>
        <taxon>Lophotrochozoa</taxon>
        <taxon>Mollusca</taxon>
        <taxon>Bivalvia</taxon>
        <taxon>Autobranchia</taxon>
        <taxon>Heteroconchia</taxon>
        <taxon>Euheterodonta</taxon>
        <taxon>Imparidentia</taxon>
        <taxon>Neoheterodontei</taxon>
        <taxon>Myida</taxon>
        <taxon>Myoidea</taxon>
        <taxon>Myidae</taxon>
        <taxon>Mya</taxon>
    </lineage>
</organism>